<evidence type="ECO:0000313" key="2">
    <source>
        <dbReference type="Proteomes" id="UP000054248"/>
    </source>
</evidence>
<name>A0A0C3Q5B0_9AGAM</name>
<dbReference type="Proteomes" id="UP000054248">
    <property type="component" value="Unassembled WGS sequence"/>
</dbReference>
<sequence length="166" mass="18053">MVISAALDQWCPFKSPLSHALELIESSVVRPIRKWTLKEGSKAKKIIGGAIGLMTEWAGEVASRLQAWSLGTPPRAKEPAGTELELATHPVRAANDSPRNAGPLDRLRAIAAKRVLCTSEDANALICTAVYLQALESAENIDWLLSNGDVYDRLMEEGTRCFHTAS</sequence>
<gene>
    <name evidence="1" type="ORF">M407DRAFT_26324</name>
</gene>
<protein>
    <submittedName>
        <fullName evidence="1">Uncharacterized protein</fullName>
    </submittedName>
</protein>
<dbReference type="EMBL" id="KN823064">
    <property type="protein sequence ID" value="KIO24305.1"/>
    <property type="molecule type" value="Genomic_DNA"/>
</dbReference>
<reference evidence="2" key="2">
    <citation type="submission" date="2015-01" db="EMBL/GenBank/DDBJ databases">
        <title>Evolutionary Origins and Diversification of the Mycorrhizal Mutualists.</title>
        <authorList>
            <consortium name="DOE Joint Genome Institute"/>
            <consortium name="Mycorrhizal Genomics Consortium"/>
            <person name="Kohler A."/>
            <person name="Kuo A."/>
            <person name="Nagy L.G."/>
            <person name="Floudas D."/>
            <person name="Copeland A."/>
            <person name="Barry K.W."/>
            <person name="Cichocki N."/>
            <person name="Veneault-Fourrey C."/>
            <person name="LaButti K."/>
            <person name="Lindquist E.A."/>
            <person name="Lipzen A."/>
            <person name="Lundell T."/>
            <person name="Morin E."/>
            <person name="Murat C."/>
            <person name="Riley R."/>
            <person name="Ohm R."/>
            <person name="Sun H."/>
            <person name="Tunlid A."/>
            <person name="Henrissat B."/>
            <person name="Grigoriev I.V."/>
            <person name="Hibbett D.S."/>
            <person name="Martin F."/>
        </authorList>
    </citation>
    <scope>NUCLEOTIDE SEQUENCE [LARGE SCALE GENOMIC DNA]</scope>
    <source>
        <strain evidence="2">MUT 4182</strain>
    </source>
</reference>
<dbReference type="AlphaFoldDB" id="A0A0C3Q5B0"/>
<accession>A0A0C3Q5B0</accession>
<dbReference type="HOGENOM" id="CLU_1603958_0_0_1"/>
<evidence type="ECO:0000313" key="1">
    <source>
        <dbReference type="EMBL" id="KIO24305.1"/>
    </source>
</evidence>
<proteinExistence type="predicted"/>
<organism evidence="1 2">
    <name type="scientific">Tulasnella calospora MUT 4182</name>
    <dbReference type="NCBI Taxonomy" id="1051891"/>
    <lineage>
        <taxon>Eukaryota</taxon>
        <taxon>Fungi</taxon>
        <taxon>Dikarya</taxon>
        <taxon>Basidiomycota</taxon>
        <taxon>Agaricomycotina</taxon>
        <taxon>Agaricomycetes</taxon>
        <taxon>Cantharellales</taxon>
        <taxon>Tulasnellaceae</taxon>
        <taxon>Tulasnella</taxon>
    </lineage>
</organism>
<reference evidence="1 2" key="1">
    <citation type="submission" date="2014-04" db="EMBL/GenBank/DDBJ databases">
        <authorList>
            <consortium name="DOE Joint Genome Institute"/>
            <person name="Kuo A."/>
            <person name="Girlanda M."/>
            <person name="Perotto S."/>
            <person name="Kohler A."/>
            <person name="Nagy L.G."/>
            <person name="Floudas D."/>
            <person name="Copeland A."/>
            <person name="Barry K.W."/>
            <person name="Cichocki N."/>
            <person name="Veneault-Fourrey C."/>
            <person name="LaButti K."/>
            <person name="Lindquist E.A."/>
            <person name="Lipzen A."/>
            <person name="Lundell T."/>
            <person name="Morin E."/>
            <person name="Murat C."/>
            <person name="Sun H."/>
            <person name="Tunlid A."/>
            <person name="Henrissat B."/>
            <person name="Grigoriev I.V."/>
            <person name="Hibbett D.S."/>
            <person name="Martin F."/>
            <person name="Nordberg H.P."/>
            <person name="Cantor M.N."/>
            <person name="Hua S.X."/>
        </authorList>
    </citation>
    <scope>NUCLEOTIDE SEQUENCE [LARGE SCALE GENOMIC DNA]</scope>
    <source>
        <strain evidence="1 2">MUT 4182</strain>
    </source>
</reference>
<keyword evidence="2" id="KW-1185">Reference proteome</keyword>